<dbReference type="InterPro" id="IPR046358">
    <property type="entry name" value="Flagellin_C"/>
</dbReference>
<feature type="domain" description="Flagellin C-terminal" evidence="7">
    <location>
        <begin position="347"/>
        <end position="428"/>
    </location>
</feature>
<dbReference type="PRINTS" id="PR00207">
    <property type="entry name" value="FLAGELLIN"/>
</dbReference>
<dbReference type="Pfam" id="PF00700">
    <property type="entry name" value="Flagellin_C"/>
    <property type="match status" value="1"/>
</dbReference>
<organism evidence="8 9">
    <name type="scientific">Thiobaca trueperi</name>
    <dbReference type="NCBI Taxonomy" id="127458"/>
    <lineage>
        <taxon>Bacteria</taxon>
        <taxon>Pseudomonadati</taxon>
        <taxon>Pseudomonadota</taxon>
        <taxon>Gammaproteobacteria</taxon>
        <taxon>Chromatiales</taxon>
        <taxon>Chromatiaceae</taxon>
        <taxon>Thiobaca</taxon>
    </lineage>
</organism>
<evidence type="ECO:0000313" key="8">
    <source>
        <dbReference type="EMBL" id="TCT20614.1"/>
    </source>
</evidence>
<evidence type="ECO:0000313" key="9">
    <source>
        <dbReference type="Proteomes" id="UP000295717"/>
    </source>
</evidence>
<dbReference type="GO" id="GO:0071973">
    <property type="term" value="P:bacterial-type flagellum-dependent cell motility"/>
    <property type="evidence" value="ECO:0007669"/>
    <property type="project" value="InterPro"/>
</dbReference>
<keyword evidence="8" id="KW-0969">Cilium</keyword>
<dbReference type="GO" id="GO:0009424">
    <property type="term" value="C:bacterial-type flagellum hook"/>
    <property type="evidence" value="ECO:0007669"/>
    <property type="project" value="InterPro"/>
</dbReference>
<evidence type="ECO:0000256" key="5">
    <source>
        <dbReference type="ARBA" id="ARBA00023143"/>
    </source>
</evidence>
<name>A0A4R3MW96_9GAMM</name>
<keyword evidence="5" id="KW-0975">Bacterial flagellum</keyword>
<dbReference type="Gene3D" id="1.20.1330.10">
    <property type="entry name" value="f41 fragment of flagellin, N-terminal domain"/>
    <property type="match status" value="1"/>
</dbReference>
<dbReference type="OrthoDB" id="9768249at2"/>
<dbReference type="SUPFAM" id="SSF64518">
    <property type="entry name" value="Phase 1 flagellin"/>
    <property type="match status" value="1"/>
</dbReference>
<comment type="subcellular location">
    <subcellularLocation>
        <location evidence="1">Bacterial flagellum</location>
    </subcellularLocation>
    <subcellularLocation>
        <location evidence="2">Secreted</location>
    </subcellularLocation>
</comment>
<keyword evidence="8" id="KW-0282">Flagellum</keyword>
<reference evidence="8 9" key="1">
    <citation type="submission" date="2019-03" db="EMBL/GenBank/DDBJ databases">
        <title>Genomic Encyclopedia of Type Strains, Phase IV (KMG-IV): sequencing the most valuable type-strain genomes for metagenomic binning, comparative biology and taxonomic classification.</title>
        <authorList>
            <person name="Goeker M."/>
        </authorList>
    </citation>
    <scope>NUCLEOTIDE SEQUENCE [LARGE SCALE GENOMIC DNA]</scope>
    <source>
        <strain evidence="8 9">DSM 13587</strain>
    </source>
</reference>
<dbReference type="InterPro" id="IPR001029">
    <property type="entry name" value="Flagellin_N"/>
</dbReference>
<evidence type="ECO:0000256" key="4">
    <source>
        <dbReference type="ARBA" id="ARBA00022525"/>
    </source>
</evidence>
<accession>A0A4R3MW96</accession>
<evidence type="ECO:0000259" key="6">
    <source>
        <dbReference type="Pfam" id="PF00669"/>
    </source>
</evidence>
<keyword evidence="4" id="KW-0964">Secreted</keyword>
<keyword evidence="8" id="KW-0966">Cell projection</keyword>
<feature type="domain" description="Flagellin N-terminal" evidence="6">
    <location>
        <begin position="3"/>
        <end position="139"/>
    </location>
</feature>
<evidence type="ECO:0000259" key="7">
    <source>
        <dbReference type="Pfam" id="PF00700"/>
    </source>
</evidence>
<dbReference type="InterPro" id="IPR013384">
    <property type="entry name" value="Flagell_FlgL"/>
</dbReference>
<protein>
    <submittedName>
        <fullName evidence="8">Flagellar hook-associated protein 3 FlgL</fullName>
    </submittedName>
</protein>
<dbReference type="AlphaFoldDB" id="A0A4R3MW96"/>
<evidence type="ECO:0000256" key="3">
    <source>
        <dbReference type="ARBA" id="ARBA00005709"/>
    </source>
</evidence>
<dbReference type="Pfam" id="PF00669">
    <property type="entry name" value="Flagellin_N"/>
    <property type="match status" value="1"/>
</dbReference>
<dbReference type="Proteomes" id="UP000295717">
    <property type="component" value="Unassembled WGS sequence"/>
</dbReference>
<dbReference type="GO" id="GO:0005576">
    <property type="term" value="C:extracellular region"/>
    <property type="evidence" value="ECO:0007669"/>
    <property type="project" value="UniProtKB-SubCell"/>
</dbReference>
<gene>
    <name evidence="8" type="ORF">EDC35_10552</name>
</gene>
<proteinExistence type="inferred from homology"/>
<dbReference type="PANTHER" id="PTHR42792:SF1">
    <property type="entry name" value="FLAGELLAR HOOK-ASSOCIATED PROTEIN 3"/>
    <property type="match status" value="1"/>
</dbReference>
<comment type="caution">
    <text evidence="8">The sequence shown here is derived from an EMBL/GenBank/DDBJ whole genome shotgun (WGS) entry which is preliminary data.</text>
</comment>
<dbReference type="NCBIfam" id="TIGR02550">
    <property type="entry name" value="flagell_flgL"/>
    <property type="match status" value="1"/>
</dbReference>
<dbReference type="RefSeq" id="WP_132977238.1">
    <property type="nucleotide sequence ID" value="NZ_SMAO01000005.1"/>
</dbReference>
<sequence length="428" mass="46793">MRISTAQIFQSGLATMQRAQVDLNHTSLQMATGRRILTPSDDPSGAAQSVQLNAAVKATEQYQRNSDYAKPKLELEESQMIALDNYMQRARELVVAGNSDSYNQENRNYIASEIRQLRDDIFGLANTQDANGEYLFGGTRLEKAPFVAGDEKQVSYVGAEGAGAVREIAITSNRRIAAGDTGDYVFMEIPERSGLLTEVVPKSNPPNSPNLKVPGVDMKSEVANLQESLDSAGQTFRIVFEEDGGAMTYKVLDPDGNSVKDSNGNLIGGPYIANEPIEFAGRRVTLSVPNTTPPTVPGDGDELISRPVKQISIFQTLDDIATAFEKSLQGNESREALSQASSIALRNLDAGLERVNEVRTSVGVRLNSLDTQSDLNDQRLVDLKTTLSEVRDLDYADAISRFKLQEVVLQAAQQSYVQVSRLSLFDFL</sequence>
<evidence type="ECO:0000256" key="2">
    <source>
        <dbReference type="ARBA" id="ARBA00004613"/>
    </source>
</evidence>
<dbReference type="EMBL" id="SMAO01000005">
    <property type="protein sequence ID" value="TCT20614.1"/>
    <property type="molecule type" value="Genomic_DNA"/>
</dbReference>
<dbReference type="GO" id="GO:0005198">
    <property type="term" value="F:structural molecule activity"/>
    <property type="evidence" value="ECO:0007669"/>
    <property type="project" value="InterPro"/>
</dbReference>
<keyword evidence="9" id="KW-1185">Reference proteome</keyword>
<dbReference type="InterPro" id="IPR001492">
    <property type="entry name" value="Flagellin"/>
</dbReference>
<dbReference type="PANTHER" id="PTHR42792">
    <property type="entry name" value="FLAGELLIN"/>
    <property type="match status" value="1"/>
</dbReference>
<evidence type="ECO:0000256" key="1">
    <source>
        <dbReference type="ARBA" id="ARBA00004365"/>
    </source>
</evidence>
<comment type="similarity">
    <text evidence="3">Belongs to the bacterial flagellin family.</text>
</comment>